<dbReference type="InterPro" id="IPR036758">
    <property type="entry name" value="At5g01610-like"/>
</dbReference>
<dbReference type="SUPFAM" id="SSF141562">
    <property type="entry name" value="At5g01610-like"/>
    <property type="match status" value="1"/>
</dbReference>
<accession>A0ABD3IUT7</accession>
<organism evidence="1 2">
    <name type="scientific">Eucalyptus globulus</name>
    <name type="common">Tasmanian blue gum</name>
    <dbReference type="NCBI Taxonomy" id="34317"/>
    <lineage>
        <taxon>Eukaryota</taxon>
        <taxon>Viridiplantae</taxon>
        <taxon>Streptophyta</taxon>
        <taxon>Embryophyta</taxon>
        <taxon>Tracheophyta</taxon>
        <taxon>Spermatophyta</taxon>
        <taxon>Magnoliopsida</taxon>
        <taxon>eudicotyledons</taxon>
        <taxon>Gunneridae</taxon>
        <taxon>Pentapetalae</taxon>
        <taxon>rosids</taxon>
        <taxon>malvids</taxon>
        <taxon>Myrtales</taxon>
        <taxon>Myrtaceae</taxon>
        <taxon>Myrtoideae</taxon>
        <taxon>Eucalypteae</taxon>
        <taxon>Eucalyptus</taxon>
    </lineage>
</organism>
<proteinExistence type="predicted"/>
<dbReference type="Gene3D" id="2.30.240.10">
    <property type="entry name" value="At5g01610-like"/>
    <property type="match status" value="1"/>
</dbReference>
<gene>
    <name evidence="1" type="ORF">ACJRO7_009118</name>
</gene>
<evidence type="ECO:0000313" key="2">
    <source>
        <dbReference type="Proteomes" id="UP001634007"/>
    </source>
</evidence>
<dbReference type="AlphaFoldDB" id="A0ABD3IUT7"/>
<dbReference type="EMBL" id="JBJKBG010000011">
    <property type="protein sequence ID" value="KAL3717625.1"/>
    <property type="molecule type" value="Genomic_DNA"/>
</dbReference>
<dbReference type="Proteomes" id="UP001634007">
    <property type="component" value="Unassembled WGS sequence"/>
</dbReference>
<name>A0ABD3IUT7_EUCGL</name>
<keyword evidence="2" id="KW-1185">Reference proteome</keyword>
<sequence length="206" mass="22815">MKRESPRSLRRSSRPKAFLVDSFQAKNRRSSAIRIHVSHRFFPRSLRDGLPFLGCHPLGTGHWRERSPSAYQVLQSYGLPVALLPKGITGYQLHEATGEFTASMNGTCSFTLENSYQLKYEQSIEGVIERKRLRRLKGVSVKVTVVWLSIVEVVRQGGNLEFSIGVASAGFPVENFPECPWCGCGLACNATVSEFRASSSSSSLSS</sequence>
<reference evidence="1 2" key="1">
    <citation type="submission" date="2024-11" db="EMBL/GenBank/DDBJ databases">
        <title>Chromosome-level genome assembly of Eucalyptus globulus Labill. provides insights into its genome evolution.</title>
        <authorList>
            <person name="Li X."/>
        </authorList>
    </citation>
    <scope>NUCLEOTIDE SEQUENCE [LARGE SCALE GENOMIC DNA]</scope>
    <source>
        <strain evidence="1">CL2024</strain>
        <tissue evidence="1">Fresh tender leaves</tissue>
    </source>
</reference>
<dbReference type="PANTHER" id="PTHR31676">
    <property type="entry name" value="T31J12.3 PROTEIN-RELATED"/>
    <property type="match status" value="1"/>
</dbReference>
<evidence type="ECO:0000313" key="1">
    <source>
        <dbReference type="EMBL" id="KAL3717625.1"/>
    </source>
</evidence>
<dbReference type="PANTHER" id="PTHR31676:SF76">
    <property type="entry name" value="OS05G0362300 PROTEIN"/>
    <property type="match status" value="1"/>
</dbReference>
<protein>
    <submittedName>
        <fullName evidence="1">Uncharacterized protein</fullName>
    </submittedName>
</protein>
<dbReference type="InterPro" id="IPR007493">
    <property type="entry name" value="DUF538"/>
</dbReference>
<comment type="caution">
    <text evidence="1">The sequence shown here is derived from an EMBL/GenBank/DDBJ whole genome shotgun (WGS) entry which is preliminary data.</text>
</comment>
<dbReference type="Pfam" id="PF04398">
    <property type="entry name" value="DUF538"/>
    <property type="match status" value="1"/>
</dbReference>